<evidence type="ECO:0000313" key="3">
    <source>
        <dbReference type="EMBL" id="KGP63413.1"/>
    </source>
</evidence>
<reference evidence="3 4" key="1">
    <citation type="submission" date="2014-05" db="EMBL/GenBank/DDBJ databases">
        <authorList>
            <person name="Rizzardi K."/>
            <person name="Winiecka-Krusnell J."/>
            <person name="Ramliden M."/>
            <person name="Alm E."/>
            <person name="Andersson S."/>
            <person name="Byfors S."/>
        </authorList>
    </citation>
    <scope>NUCLEOTIDE SEQUENCE [LARGE SCALE GENOMIC DNA]</scope>
    <source>
        <strain evidence="3 4">LEGN</strain>
    </source>
</reference>
<evidence type="ECO:0000256" key="1">
    <source>
        <dbReference type="SAM" id="Phobius"/>
    </source>
</evidence>
<keyword evidence="1" id="KW-1133">Transmembrane helix</keyword>
<dbReference type="Pfam" id="PF02470">
    <property type="entry name" value="MlaD"/>
    <property type="match status" value="1"/>
</dbReference>
<keyword evidence="4" id="KW-1185">Reference proteome</keyword>
<organism evidence="3 4">
    <name type="scientific">Legionella norrlandica</name>
    <dbReference type="NCBI Taxonomy" id="1498499"/>
    <lineage>
        <taxon>Bacteria</taxon>
        <taxon>Pseudomonadati</taxon>
        <taxon>Pseudomonadota</taxon>
        <taxon>Gammaproteobacteria</taxon>
        <taxon>Legionellales</taxon>
        <taxon>Legionellaceae</taxon>
        <taxon>Legionella</taxon>
    </lineage>
</organism>
<accession>A0A0A2T7P6</accession>
<protein>
    <submittedName>
        <fullName evidence="3">ABC transporter substrate-binding protein</fullName>
    </submittedName>
</protein>
<dbReference type="OrthoDB" id="9806984at2"/>
<keyword evidence="1" id="KW-0812">Transmembrane</keyword>
<dbReference type="EMBL" id="JNCF01000018">
    <property type="protein sequence ID" value="KGP63413.1"/>
    <property type="molecule type" value="Genomic_DNA"/>
</dbReference>
<name>A0A0A2T7P6_9GAMM</name>
<dbReference type="RefSeq" id="WP_035889028.1">
    <property type="nucleotide sequence ID" value="NZ_JNCF01000018.1"/>
</dbReference>
<sequence length="307" mass="33292">MESKTNYTIVGLVVLILLAGLISTGLWLSVGFSQKEYILYTVFLKESVSGLSVESPVKYNGVQVGYVKNIKLNKNDPRQVELLLNIEKNTPITTSTFATLITQGITGVTYVGLSAGSSDLTPLRKMPGEPHPVIPAKPSLLNQLDAVLKEVAENVSQVSEKAQLIFNEENANNIKKSLANIERITEVIADNGKAIDSSINNFDVFFANMAKTSKEFPRVVRDLKKGISKFQSLADNMSAAGKNVSKTMIAGKNTIDQISQQAVPPAVLLLRRLNAISANLEKVSNEMRQNPSVIIRGTKAPKPGPGE</sequence>
<evidence type="ECO:0000313" key="4">
    <source>
        <dbReference type="Proteomes" id="UP000054422"/>
    </source>
</evidence>
<dbReference type="Proteomes" id="UP000054422">
    <property type="component" value="Unassembled WGS sequence"/>
</dbReference>
<dbReference type="STRING" id="1498499.EP47_02380"/>
<feature type="transmembrane region" description="Helical" evidence="1">
    <location>
        <begin position="7"/>
        <end position="28"/>
    </location>
</feature>
<dbReference type="PANTHER" id="PTHR36698:SF2">
    <property type="entry name" value="MCE_MLAD DOMAIN-CONTAINING PROTEIN"/>
    <property type="match status" value="1"/>
</dbReference>
<dbReference type="InterPro" id="IPR003399">
    <property type="entry name" value="Mce/MlaD"/>
</dbReference>
<feature type="domain" description="Mce/MlaD" evidence="2">
    <location>
        <begin position="42"/>
        <end position="116"/>
    </location>
</feature>
<gene>
    <name evidence="3" type="ORF">EP47_02380</name>
</gene>
<comment type="caution">
    <text evidence="3">The sequence shown here is derived from an EMBL/GenBank/DDBJ whole genome shotgun (WGS) entry which is preliminary data.</text>
</comment>
<proteinExistence type="predicted"/>
<keyword evidence="1" id="KW-0472">Membrane</keyword>
<dbReference type="AlphaFoldDB" id="A0A0A2T7P6"/>
<dbReference type="PANTHER" id="PTHR36698">
    <property type="entry name" value="BLL5892 PROTEIN"/>
    <property type="match status" value="1"/>
</dbReference>
<evidence type="ECO:0000259" key="2">
    <source>
        <dbReference type="Pfam" id="PF02470"/>
    </source>
</evidence>